<name>A0A448WYN2_9PLAT</name>
<dbReference type="PANTHER" id="PTHR13720">
    <property type="entry name" value="WD-40 REPEAT PROTEIN"/>
    <property type="match status" value="1"/>
</dbReference>
<dbReference type="InterPro" id="IPR001680">
    <property type="entry name" value="WD40_rpt"/>
</dbReference>
<dbReference type="OrthoDB" id="6252103at2759"/>
<proteinExistence type="inferred from homology"/>
<dbReference type="GO" id="GO:0005930">
    <property type="term" value="C:axoneme"/>
    <property type="evidence" value="ECO:0007669"/>
    <property type="project" value="UniProtKB-ARBA"/>
</dbReference>
<evidence type="ECO:0000256" key="8">
    <source>
        <dbReference type="ARBA" id="ARBA00029552"/>
    </source>
</evidence>
<evidence type="ECO:0000256" key="9">
    <source>
        <dbReference type="ARBA" id="ARBA00046056"/>
    </source>
</evidence>
<evidence type="ECO:0000256" key="3">
    <source>
        <dbReference type="ARBA" id="ARBA00022490"/>
    </source>
</evidence>
<dbReference type="InterPro" id="IPR036322">
    <property type="entry name" value="WD40_repeat_dom_sf"/>
</dbReference>
<comment type="subcellular location">
    <subcellularLocation>
        <location evidence="1">Cell projection</location>
        <location evidence="1">Cilium</location>
        <location evidence="1">Flagellum</location>
    </subcellularLocation>
    <subcellularLocation>
        <location evidence="2">Cytoplasm</location>
    </subcellularLocation>
</comment>
<comment type="subunit">
    <text evidence="10">Microtubule inner protein component of sperm flagellar doublet microtubules. Interacts with BRCA2. Interacts with the CCT chaperonin complex. Interacts with HSP70. Interacts with AK8. Interacts with CFAP45. Interacts with DNAI1. Interacts with IQDC.</text>
</comment>
<dbReference type="InterPro" id="IPR050630">
    <property type="entry name" value="WD_repeat_EMAP"/>
</dbReference>
<evidence type="ECO:0000313" key="12">
    <source>
        <dbReference type="Proteomes" id="UP000784294"/>
    </source>
</evidence>
<evidence type="ECO:0000256" key="4">
    <source>
        <dbReference type="ARBA" id="ARBA00022574"/>
    </source>
</evidence>
<evidence type="ECO:0000256" key="2">
    <source>
        <dbReference type="ARBA" id="ARBA00004496"/>
    </source>
</evidence>
<comment type="caution">
    <text evidence="11">The sequence shown here is derived from an EMBL/GenBank/DDBJ whole genome shotgun (WGS) entry which is preliminary data.</text>
</comment>
<sequence>SVNGGFIVHPDRQHYVYPLGCTVVIEDINEKKQEFLHGHSNNVVCLDISKCGKWIASGQTTHMGYKADVIVWNYLLREPYAKFTLHKVKVQALCFSPNAKYLATLGGQDDGRCSAFLIESILVLLFGLFPVRKQYVEVLLNI</sequence>
<comment type="function">
    <text evidence="9">Microtubule inner protein (MIP) part of the dynein-decorated doublet microtubules (DMTs) in cilia axoneme. Important for proper ciliary and flagellar beating. May act in cooperation with CFAP45 and axonemal dynein subunit DNAH11. May play a role in cell growth and/or survival.</text>
</comment>
<organism evidence="11 12">
    <name type="scientific">Protopolystoma xenopodis</name>
    <dbReference type="NCBI Taxonomy" id="117903"/>
    <lineage>
        <taxon>Eukaryota</taxon>
        <taxon>Metazoa</taxon>
        <taxon>Spiralia</taxon>
        <taxon>Lophotrochozoa</taxon>
        <taxon>Platyhelminthes</taxon>
        <taxon>Monogenea</taxon>
        <taxon>Polyopisthocotylea</taxon>
        <taxon>Polystomatidea</taxon>
        <taxon>Polystomatidae</taxon>
        <taxon>Protopolystoma</taxon>
    </lineage>
</organism>
<keyword evidence="4" id="KW-0853">WD repeat</keyword>
<keyword evidence="6" id="KW-0282">Flagellum</keyword>
<dbReference type="SMART" id="SM00320">
    <property type="entry name" value="WD40"/>
    <property type="match status" value="2"/>
</dbReference>
<evidence type="ECO:0000313" key="11">
    <source>
        <dbReference type="EMBL" id="VEL23465.1"/>
    </source>
</evidence>
<comment type="similarity">
    <text evidence="7">Belongs to the CFAP52 family.</text>
</comment>
<dbReference type="PANTHER" id="PTHR13720:SF14">
    <property type="entry name" value="CILIA- AND FLAGELLA-ASSOCIATED PROTEIN 52"/>
    <property type="match status" value="1"/>
</dbReference>
<dbReference type="GO" id="GO:0031514">
    <property type="term" value="C:motile cilium"/>
    <property type="evidence" value="ECO:0007669"/>
    <property type="project" value="UniProtKB-SubCell"/>
</dbReference>
<dbReference type="InterPro" id="IPR015943">
    <property type="entry name" value="WD40/YVTN_repeat-like_dom_sf"/>
</dbReference>
<keyword evidence="6" id="KW-0969">Cilium</keyword>
<evidence type="ECO:0000256" key="6">
    <source>
        <dbReference type="ARBA" id="ARBA00022846"/>
    </source>
</evidence>
<gene>
    <name evidence="11" type="ORF">PXEA_LOCUS16905</name>
</gene>
<dbReference type="Gene3D" id="2.130.10.10">
    <property type="entry name" value="YVTN repeat-like/Quinoprotein amine dehydrogenase"/>
    <property type="match status" value="1"/>
</dbReference>
<evidence type="ECO:0000256" key="7">
    <source>
        <dbReference type="ARBA" id="ARBA00029456"/>
    </source>
</evidence>
<feature type="non-terminal residue" evidence="11">
    <location>
        <position position="142"/>
    </location>
</feature>
<keyword evidence="5" id="KW-0677">Repeat</keyword>
<evidence type="ECO:0000256" key="1">
    <source>
        <dbReference type="ARBA" id="ARBA00004230"/>
    </source>
</evidence>
<dbReference type="Pfam" id="PF00400">
    <property type="entry name" value="WD40"/>
    <property type="match status" value="2"/>
</dbReference>
<keyword evidence="12" id="KW-1185">Reference proteome</keyword>
<evidence type="ECO:0000256" key="10">
    <source>
        <dbReference type="ARBA" id="ARBA00047117"/>
    </source>
</evidence>
<keyword evidence="6" id="KW-0966">Cell projection</keyword>
<reference evidence="11" key="1">
    <citation type="submission" date="2018-11" db="EMBL/GenBank/DDBJ databases">
        <authorList>
            <consortium name="Pathogen Informatics"/>
        </authorList>
    </citation>
    <scope>NUCLEOTIDE SEQUENCE</scope>
</reference>
<dbReference type="Proteomes" id="UP000784294">
    <property type="component" value="Unassembled WGS sequence"/>
</dbReference>
<keyword evidence="3" id="KW-0963">Cytoplasm</keyword>
<dbReference type="AlphaFoldDB" id="A0A448WYN2"/>
<protein>
    <recommendedName>
        <fullName evidence="8">Cilia- and flagella-associated protein 52</fullName>
    </recommendedName>
</protein>
<evidence type="ECO:0000256" key="5">
    <source>
        <dbReference type="ARBA" id="ARBA00022737"/>
    </source>
</evidence>
<dbReference type="EMBL" id="CAAALY010062105">
    <property type="protein sequence ID" value="VEL23465.1"/>
    <property type="molecule type" value="Genomic_DNA"/>
</dbReference>
<accession>A0A448WYN2</accession>
<dbReference type="SUPFAM" id="SSF50978">
    <property type="entry name" value="WD40 repeat-like"/>
    <property type="match status" value="1"/>
</dbReference>